<evidence type="ECO:0000313" key="1">
    <source>
        <dbReference type="EMBL" id="MDS3861388.1"/>
    </source>
</evidence>
<accession>A0AAE4JXU6</accession>
<proteinExistence type="predicted"/>
<protein>
    <submittedName>
        <fullName evidence="1">DUF4278 domain-containing protein</fullName>
    </submittedName>
</protein>
<organism evidence="1 2">
    <name type="scientific">Pseudocalidococcus azoricus BACA0444</name>
    <dbReference type="NCBI Taxonomy" id="2918990"/>
    <lineage>
        <taxon>Bacteria</taxon>
        <taxon>Bacillati</taxon>
        <taxon>Cyanobacteriota</taxon>
        <taxon>Cyanophyceae</taxon>
        <taxon>Acaryochloridales</taxon>
        <taxon>Thermosynechococcaceae</taxon>
        <taxon>Pseudocalidococcus</taxon>
        <taxon>Pseudocalidococcus azoricus</taxon>
    </lineage>
</organism>
<dbReference type="InterPro" id="IPR025458">
    <property type="entry name" value="DUF4278"/>
</dbReference>
<keyword evidence="2" id="KW-1185">Reference proteome</keyword>
<evidence type="ECO:0000313" key="2">
    <source>
        <dbReference type="Proteomes" id="UP001268256"/>
    </source>
</evidence>
<sequence>MKLTYRGIPYDRPDNQVTTTPGDVMGNYRGAAWIARIVTSPLKSVPAQTLCWRGVVYNTDGSAVQSAEVVVPALPTPVKVQHQGVNLGDAHRQWILKSLEHRMEVARNRGDQGLVQMLEDEWKQFA</sequence>
<comment type="caution">
    <text evidence="1">The sequence shown here is derived from an EMBL/GenBank/DDBJ whole genome shotgun (WGS) entry which is preliminary data.</text>
</comment>
<dbReference type="Pfam" id="PF14105">
    <property type="entry name" value="DUF4278"/>
    <property type="match status" value="1"/>
</dbReference>
<dbReference type="AlphaFoldDB" id="A0AAE4JXU6"/>
<dbReference type="EMBL" id="JAVMIP010000011">
    <property type="protein sequence ID" value="MDS3861388.1"/>
    <property type="molecule type" value="Genomic_DNA"/>
</dbReference>
<dbReference type="RefSeq" id="WP_322878632.1">
    <property type="nucleotide sequence ID" value="NZ_JAVMIP010000011.1"/>
</dbReference>
<reference evidence="2" key="1">
    <citation type="submission" date="2023-07" db="EMBL/GenBank/DDBJ databases">
        <authorList>
            <person name="Luz R."/>
            <person name="Cordeiro R."/>
            <person name="Fonseca A."/>
            <person name="Goncalves V."/>
        </authorList>
    </citation>
    <scope>NUCLEOTIDE SEQUENCE [LARGE SCALE GENOMIC DNA]</scope>
    <source>
        <strain evidence="2">BACA0444</strain>
    </source>
</reference>
<gene>
    <name evidence="1" type="ORF">RIF25_11280</name>
</gene>
<dbReference type="Proteomes" id="UP001268256">
    <property type="component" value="Unassembled WGS sequence"/>
</dbReference>
<name>A0AAE4JXU6_9CYAN</name>